<dbReference type="InterPro" id="IPR001507">
    <property type="entry name" value="ZP_dom"/>
</dbReference>
<keyword evidence="5 14" id="KW-0964">Secreted</keyword>
<dbReference type="PANTHER" id="PTHR11576">
    <property type="entry name" value="ZONA PELLUCIDA SPERM-BINDING PROTEIN 3"/>
    <property type="match status" value="1"/>
</dbReference>
<dbReference type="GO" id="GO:0007339">
    <property type="term" value="P:binding of sperm to zona pellucida"/>
    <property type="evidence" value="ECO:0007669"/>
    <property type="project" value="UniProtKB-UniRule"/>
</dbReference>
<feature type="domain" description="ZP" evidence="15">
    <location>
        <begin position="76"/>
        <end position="342"/>
    </location>
</feature>
<dbReference type="GO" id="GO:2000344">
    <property type="term" value="P:positive regulation of acrosome reaction"/>
    <property type="evidence" value="ECO:0007669"/>
    <property type="project" value="UniProtKB-UniRule"/>
</dbReference>
<keyword evidence="13" id="KW-0325">Glycoprotein</keyword>
<dbReference type="GO" id="GO:0005886">
    <property type="term" value="C:plasma membrane"/>
    <property type="evidence" value="ECO:0007669"/>
    <property type="project" value="UniProtKB-SubCell"/>
</dbReference>
<evidence type="ECO:0000256" key="11">
    <source>
        <dbReference type="ARBA" id="ARBA00023136"/>
    </source>
</evidence>
<dbReference type="GeneTree" id="ENSGT01030000234567"/>
<evidence type="ECO:0000256" key="6">
    <source>
        <dbReference type="ARBA" id="ARBA00022530"/>
    </source>
</evidence>
<dbReference type="InterPro" id="IPR048290">
    <property type="entry name" value="ZP_chr"/>
</dbReference>
<dbReference type="Bgee" id="ENSAMXG00000042790">
    <property type="expression patterns" value="Expressed in testis and 5 other cell types or tissues"/>
</dbReference>
<dbReference type="FunFam" id="2.60.40.4100:FF:000002">
    <property type="entry name" value="Zona pellucida sperm-binding protein 3"/>
    <property type="match status" value="1"/>
</dbReference>
<evidence type="ECO:0000256" key="14">
    <source>
        <dbReference type="RuleBase" id="RU367066"/>
    </source>
</evidence>
<dbReference type="Gene3D" id="2.60.40.3210">
    <property type="entry name" value="Zona pellucida, ZP-N domain"/>
    <property type="match status" value="1"/>
</dbReference>
<comment type="similarity">
    <text evidence="2 14">Belongs to the ZP domain family. ZPC subfamily.</text>
</comment>
<dbReference type="GO" id="GO:0035805">
    <property type="term" value="C:egg coat"/>
    <property type="evidence" value="ECO:0007669"/>
    <property type="project" value="UniProtKB-SubCell"/>
</dbReference>
<dbReference type="Pfam" id="PF23344">
    <property type="entry name" value="ZP-N"/>
    <property type="match status" value="1"/>
</dbReference>
<comment type="domain">
    <text evidence="14">The ZP domain is involved in the polymerization of the ZP proteins to form the zona pellucida.</text>
</comment>
<keyword evidence="6 14" id="KW-0272">Extracellular matrix</keyword>
<evidence type="ECO:0000256" key="13">
    <source>
        <dbReference type="ARBA" id="ARBA00023180"/>
    </source>
</evidence>
<evidence type="ECO:0000259" key="15">
    <source>
        <dbReference type="PROSITE" id="PS51034"/>
    </source>
</evidence>
<evidence type="ECO:0000313" key="17">
    <source>
        <dbReference type="Proteomes" id="UP000018467"/>
    </source>
</evidence>
<dbReference type="Proteomes" id="UP000018467">
    <property type="component" value="Unassembled WGS sequence"/>
</dbReference>
<dbReference type="PANTHER" id="PTHR11576:SF2">
    <property type="entry name" value="ZONA PELLUCIDA SPERM-BINDING PROTEIN 3"/>
    <property type="match status" value="1"/>
</dbReference>
<dbReference type="Pfam" id="PF00100">
    <property type="entry name" value="Zona_pellucida"/>
    <property type="match status" value="1"/>
</dbReference>
<proteinExistence type="inferred from homology"/>
<accession>A0A3B1IV95</accession>
<dbReference type="Ensembl" id="ENSAMXT00000057726.1">
    <property type="protein sequence ID" value="ENSAMXP00000033848.1"/>
    <property type="gene ID" value="ENSAMXG00000042790.1"/>
</dbReference>
<reference evidence="17" key="1">
    <citation type="submission" date="2013-03" db="EMBL/GenBank/DDBJ databases">
        <authorList>
            <person name="Jeffery W."/>
            <person name="Warren W."/>
            <person name="Wilson R.K."/>
        </authorList>
    </citation>
    <scope>NUCLEOTIDE SEQUENCE</scope>
    <source>
        <strain evidence="17">female</strain>
    </source>
</reference>
<dbReference type="PROSITE" id="PS51034">
    <property type="entry name" value="ZP_2"/>
    <property type="match status" value="1"/>
</dbReference>
<reference evidence="16" key="4">
    <citation type="submission" date="2025-09" db="UniProtKB">
        <authorList>
            <consortium name="Ensembl"/>
        </authorList>
    </citation>
    <scope>IDENTIFICATION</scope>
</reference>
<sequence>MPFTKIALPRPSTKMECLVTVFGLLLSLLLFGVLNVECYTNAPSPLVKSMPELGAKQSGSNGACSGQSCLRTVAVKCGKSSMEVQVKADLFGTGVPVEASELTVLAAGTDEHFCRVTVAEDAQYKIEVPFNKCGTGFQMNDDWLIYSNLLLYTPTPSPYRILRMSPATIPIQCWFSRKFRVSSQAVVPTWAPFSSTLSQESKLDLGMKLMTSDWSSELLYGVYQLGEVIHVEASVEMGTHMPLRVYVDSCVATQSPDVNTSPRYAFIENNGCMMDGLITSSTDSYFLPRLQNDRLRFQLEAFMFHDSPSNASVLFVTCILKAVLITQSSPEQRACSFIDGRWRSADDTDQVCQSCSHSASANSLDQPVQYNQPSQSDQQTVWKQQATLGPFVVQP</sequence>
<name>A0A3B1IV95_ASTMX</name>
<reference evidence="16" key="3">
    <citation type="submission" date="2025-08" db="UniProtKB">
        <authorList>
            <consortium name="Ensembl"/>
        </authorList>
    </citation>
    <scope>IDENTIFICATION</scope>
</reference>
<comment type="subcellular location">
    <subcellularLocation>
        <location evidence="1">Secreted</location>
        <location evidence="1">Extracellular space</location>
        <location evidence="1">Extracellular matrix</location>
    </subcellularLocation>
    <subcellularLocation>
        <location evidence="14">Zona pellucida</location>
    </subcellularLocation>
    <subcellularLocation>
        <location evidence="14">Cell membrane</location>
        <topology evidence="14">Single-pass type I membrane protein</topology>
    </subcellularLocation>
</comment>
<evidence type="ECO:0000256" key="8">
    <source>
        <dbReference type="ARBA" id="ARBA00022692"/>
    </source>
</evidence>
<keyword evidence="17" id="KW-1185">Reference proteome</keyword>
<dbReference type="GO" id="GO:0035803">
    <property type="term" value="P:egg coat formation"/>
    <property type="evidence" value="ECO:0007669"/>
    <property type="project" value="UniProtKB-UniRule"/>
</dbReference>
<evidence type="ECO:0000256" key="9">
    <source>
        <dbReference type="ARBA" id="ARBA00022729"/>
    </source>
</evidence>
<comment type="function">
    <text evidence="14">Component of the zona pellucida, an extracellular matrix surrounding oocytes which mediates sperm binding, induction of the acrosome reaction and prevents post-fertilization polyspermy. The zona pellucida is composed of 3 to 4 glycoproteins, ZP1, ZP2, ZP3, and ZP4. ZP3 is essential for sperm binding and zona matrix formation.</text>
</comment>
<evidence type="ECO:0000256" key="7">
    <source>
        <dbReference type="ARBA" id="ARBA00022685"/>
    </source>
</evidence>
<dbReference type="GO" id="GO:0032190">
    <property type="term" value="F:acrosin binding"/>
    <property type="evidence" value="ECO:0007669"/>
    <property type="project" value="TreeGrafter"/>
</dbReference>
<dbReference type="PRINTS" id="PR00023">
    <property type="entry name" value="ZPELLUCIDA"/>
</dbReference>
<dbReference type="GO" id="GO:0035804">
    <property type="term" value="F:structural constituent of egg coat"/>
    <property type="evidence" value="ECO:0007669"/>
    <property type="project" value="UniProtKB-UniRule"/>
</dbReference>
<dbReference type="InterPro" id="IPR055356">
    <property type="entry name" value="ZP-N"/>
</dbReference>
<dbReference type="FunFam" id="2.60.40.3210:FF:000001">
    <property type="entry name" value="Zona pellucida sperm-binding protein 3"/>
    <property type="match status" value="1"/>
</dbReference>
<dbReference type="SMART" id="SM00241">
    <property type="entry name" value="ZP"/>
    <property type="match status" value="1"/>
</dbReference>
<keyword evidence="12 14" id="KW-1015">Disulfide bond</keyword>
<organism evidence="16 17">
    <name type="scientific">Astyanax mexicanus</name>
    <name type="common">Blind cave fish</name>
    <name type="synonym">Astyanax fasciatus mexicanus</name>
    <dbReference type="NCBI Taxonomy" id="7994"/>
    <lineage>
        <taxon>Eukaryota</taxon>
        <taxon>Metazoa</taxon>
        <taxon>Chordata</taxon>
        <taxon>Craniata</taxon>
        <taxon>Vertebrata</taxon>
        <taxon>Euteleostomi</taxon>
        <taxon>Actinopterygii</taxon>
        <taxon>Neopterygii</taxon>
        <taxon>Teleostei</taxon>
        <taxon>Ostariophysi</taxon>
        <taxon>Characiformes</taxon>
        <taxon>Characoidei</taxon>
        <taxon>Acestrorhamphidae</taxon>
        <taxon>Acestrorhamphinae</taxon>
        <taxon>Astyanax</taxon>
    </lineage>
</organism>
<dbReference type="InterPro" id="IPR055355">
    <property type="entry name" value="ZP-C"/>
</dbReference>
<protein>
    <recommendedName>
        <fullName evidence="3 14">Zona pellucida sperm-binding protein 3</fullName>
    </recommendedName>
</protein>
<evidence type="ECO:0000256" key="10">
    <source>
        <dbReference type="ARBA" id="ARBA00022989"/>
    </source>
</evidence>
<dbReference type="Gene3D" id="2.60.40.4100">
    <property type="entry name" value="Zona pellucida, ZP-C domain"/>
    <property type="match status" value="1"/>
</dbReference>
<dbReference type="AlphaFoldDB" id="A0A3B1IV95"/>
<keyword evidence="10" id="KW-1133">Transmembrane helix</keyword>
<evidence type="ECO:0000256" key="3">
    <source>
        <dbReference type="ARBA" id="ARBA00017980"/>
    </source>
</evidence>
<keyword evidence="4 14" id="KW-1003">Cell membrane</keyword>
<dbReference type="STRING" id="7994.ENSAMXP00000033848"/>
<keyword evidence="7 14" id="KW-0165">Cleavage on pair of basic residues</keyword>
<evidence type="ECO:0000256" key="12">
    <source>
        <dbReference type="ARBA" id="ARBA00023157"/>
    </source>
</evidence>
<dbReference type="InterPro" id="IPR042235">
    <property type="entry name" value="ZP-C_dom"/>
</dbReference>
<dbReference type="InParanoid" id="A0A3B1IV95"/>
<evidence type="ECO:0000256" key="4">
    <source>
        <dbReference type="ARBA" id="ARBA00022475"/>
    </source>
</evidence>
<reference evidence="17" key="2">
    <citation type="journal article" date="2014" name="Nat. Commun.">
        <title>The cavefish genome reveals candidate genes for eye loss.</title>
        <authorList>
            <person name="McGaugh S.E."/>
            <person name="Gross J.B."/>
            <person name="Aken B."/>
            <person name="Blin M."/>
            <person name="Borowsky R."/>
            <person name="Chalopin D."/>
            <person name="Hinaux H."/>
            <person name="Jeffery W.R."/>
            <person name="Keene A."/>
            <person name="Ma L."/>
            <person name="Minx P."/>
            <person name="Murphy D."/>
            <person name="O'Quin K.E."/>
            <person name="Retaux S."/>
            <person name="Rohner N."/>
            <person name="Searle S.M."/>
            <person name="Stahl B.A."/>
            <person name="Tabin C."/>
            <person name="Volff J.N."/>
            <person name="Yoshizawa M."/>
            <person name="Warren W.C."/>
        </authorList>
    </citation>
    <scope>NUCLEOTIDE SEQUENCE [LARGE SCALE GENOMIC DNA]</scope>
    <source>
        <strain evidence="17">female</strain>
    </source>
</reference>
<evidence type="ECO:0000313" key="16">
    <source>
        <dbReference type="Ensembl" id="ENSAMXP00000033848.1"/>
    </source>
</evidence>
<evidence type="ECO:0000256" key="5">
    <source>
        <dbReference type="ARBA" id="ARBA00022525"/>
    </source>
</evidence>
<keyword evidence="9 14" id="KW-0732">Signal</keyword>
<keyword evidence="8" id="KW-0812">Transmembrane</keyword>
<keyword evidence="11" id="KW-0472">Membrane</keyword>
<comment type="PTM">
    <text evidence="14">Proteolytically cleaved before the transmembrane segment to yield the secreted ectodomain incorporated in the zona pellucida.</text>
</comment>
<evidence type="ECO:0000256" key="2">
    <source>
        <dbReference type="ARBA" id="ARBA00006735"/>
    </source>
</evidence>
<evidence type="ECO:0000256" key="1">
    <source>
        <dbReference type="ARBA" id="ARBA00004498"/>
    </source>
</evidence>